<dbReference type="InterPro" id="IPR055066">
    <property type="entry name" value="AASDHPPT_N"/>
</dbReference>
<dbReference type="eggNOG" id="KOG0945">
    <property type="taxonomic scope" value="Eukaryota"/>
</dbReference>
<feature type="domain" description="4'-phosphopantetheinyl transferase N-terminal" evidence="3">
    <location>
        <begin position="54"/>
        <end position="141"/>
    </location>
</feature>
<dbReference type="PANTHER" id="PTHR12215">
    <property type="entry name" value="PHOSPHOPANTETHEINE TRANSFERASE"/>
    <property type="match status" value="1"/>
</dbReference>
<sequence length="392" mass="43836">MNGIANTFSSAAHSAHSAHLDSAAGSKGEITCWFLDTRSLWPGQNIWSAPGAAEAMSLISMSEQKTISGKMFIQDAKMSLGSALLKRLFISQALDIPWSAVRLARKTDPKHGKPCAVDAVGRPIEGIDFNVSHQAGLVTLIGWNGKKRHRYTPSGSIEGFMSSHSQLEPNVMVGVDIVCVNERDDYRTIDQEGLDGWVDIYDFVFSDEERWTMKFDVDYITLLDGTHLTASEIGRYDRELRRNKQITLTTPSGRDVTFNSDLLVDAKLRRFYTFFCYKEAYIKLAGEALLAPWLKQLEFLNVRSPKPATVARCNTHGQWGEEVDDVEVHMNGQEVLDVKMKIQAFEESFMVSTAIQGEIQGLEVPGFTKLDMRSDVLAYAQKHLDVSPGEFR</sequence>
<dbReference type="GeneID" id="27907475"/>
<evidence type="ECO:0000256" key="2">
    <source>
        <dbReference type="ARBA" id="ARBA00022679"/>
    </source>
</evidence>
<dbReference type="OrthoDB" id="26719at2759"/>
<dbReference type="RefSeq" id="XP_016761252.1">
    <property type="nucleotide sequence ID" value="XM_016910338.1"/>
</dbReference>
<dbReference type="GO" id="GO:0019878">
    <property type="term" value="P:lysine biosynthetic process via aminoadipic acid"/>
    <property type="evidence" value="ECO:0007669"/>
    <property type="project" value="TreeGrafter"/>
</dbReference>
<dbReference type="GO" id="GO:0005829">
    <property type="term" value="C:cytosol"/>
    <property type="evidence" value="ECO:0007669"/>
    <property type="project" value="TreeGrafter"/>
</dbReference>
<evidence type="ECO:0000256" key="1">
    <source>
        <dbReference type="ARBA" id="ARBA00013172"/>
    </source>
</evidence>
<evidence type="ECO:0000259" key="3">
    <source>
        <dbReference type="Pfam" id="PF22624"/>
    </source>
</evidence>
<dbReference type="HOGENOM" id="CLU_031126_1_1_1"/>
<dbReference type="Gene3D" id="3.90.470.20">
    <property type="entry name" value="4'-phosphopantetheinyl transferase domain"/>
    <property type="match status" value="2"/>
</dbReference>
<keyword evidence="5" id="KW-1185">Reference proteome</keyword>
<dbReference type="GO" id="GO:0008897">
    <property type="term" value="F:holo-[acyl-carrier-protein] synthase activity"/>
    <property type="evidence" value="ECO:0007669"/>
    <property type="project" value="UniProtKB-EC"/>
</dbReference>
<organism evidence="4 5">
    <name type="scientific">Sphaerulina musiva (strain SO2202)</name>
    <name type="common">Poplar stem canker fungus</name>
    <name type="synonym">Septoria musiva</name>
    <dbReference type="NCBI Taxonomy" id="692275"/>
    <lineage>
        <taxon>Eukaryota</taxon>
        <taxon>Fungi</taxon>
        <taxon>Dikarya</taxon>
        <taxon>Ascomycota</taxon>
        <taxon>Pezizomycotina</taxon>
        <taxon>Dothideomycetes</taxon>
        <taxon>Dothideomycetidae</taxon>
        <taxon>Mycosphaerellales</taxon>
        <taxon>Mycosphaerellaceae</taxon>
        <taxon>Sphaerulina</taxon>
    </lineage>
</organism>
<keyword evidence="2" id="KW-0808">Transferase</keyword>
<proteinExistence type="predicted"/>
<dbReference type="Pfam" id="PF22624">
    <property type="entry name" value="AASDHPPT_N"/>
    <property type="match status" value="1"/>
</dbReference>
<dbReference type="EMBL" id="KB456263">
    <property type="protein sequence ID" value="EMF13131.1"/>
    <property type="molecule type" value="Genomic_DNA"/>
</dbReference>
<reference evidence="4 5" key="1">
    <citation type="journal article" date="2012" name="PLoS Pathog.">
        <title>Diverse lifestyles and strategies of plant pathogenesis encoded in the genomes of eighteen Dothideomycetes fungi.</title>
        <authorList>
            <person name="Ohm R.A."/>
            <person name="Feau N."/>
            <person name="Henrissat B."/>
            <person name="Schoch C.L."/>
            <person name="Horwitz B.A."/>
            <person name="Barry K.W."/>
            <person name="Condon B.J."/>
            <person name="Copeland A.C."/>
            <person name="Dhillon B."/>
            <person name="Glaser F."/>
            <person name="Hesse C.N."/>
            <person name="Kosti I."/>
            <person name="LaButti K."/>
            <person name="Lindquist E.A."/>
            <person name="Lucas S."/>
            <person name="Salamov A.A."/>
            <person name="Bradshaw R.E."/>
            <person name="Ciuffetti L."/>
            <person name="Hamelin R.C."/>
            <person name="Kema G.H.J."/>
            <person name="Lawrence C."/>
            <person name="Scott J.A."/>
            <person name="Spatafora J.W."/>
            <person name="Turgeon B.G."/>
            <person name="de Wit P.J.G.M."/>
            <person name="Zhong S."/>
            <person name="Goodwin S.B."/>
            <person name="Grigoriev I.V."/>
        </authorList>
    </citation>
    <scope>NUCLEOTIDE SEQUENCE [LARGE SCALE GENOMIC DNA]</scope>
    <source>
        <strain evidence="4 5">SO2202</strain>
    </source>
</reference>
<dbReference type="InterPro" id="IPR037143">
    <property type="entry name" value="4-PPantetheinyl_Trfase_dom_sf"/>
</dbReference>
<dbReference type="GO" id="GO:0000287">
    <property type="term" value="F:magnesium ion binding"/>
    <property type="evidence" value="ECO:0007669"/>
    <property type="project" value="InterPro"/>
</dbReference>
<dbReference type="InterPro" id="IPR050559">
    <property type="entry name" value="P-Pant_transferase_sf"/>
</dbReference>
<dbReference type="PANTHER" id="PTHR12215:SF10">
    <property type="entry name" value="L-AMINOADIPATE-SEMIALDEHYDE DEHYDROGENASE-PHOSPHOPANTETHEINYL TRANSFERASE"/>
    <property type="match status" value="1"/>
</dbReference>
<evidence type="ECO:0000313" key="5">
    <source>
        <dbReference type="Proteomes" id="UP000016931"/>
    </source>
</evidence>
<dbReference type="Proteomes" id="UP000016931">
    <property type="component" value="Unassembled WGS sequence"/>
</dbReference>
<name>M3BYJ1_SPHMS</name>
<protein>
    <recommendedName>
        <fullName evidence="1">holo-[acyl-carrier-protein] synthase</fullName>
        <ecNumber evidence="1">2.7.8.7</ecNumber>
    </recommendedName>
</protein>
<dbReference type="STRING" id="692275.M3BYJ1"/>
<accession>M3BYJ1</accession>
<dbReference type="OMA" id="HRTCRIP"/>
<gene>
    <name evidence="4" type="ORF">SEPMUDRAFT_83670</name>
</gene>
<dbReference type="AlphaFoldDB" id="M3BYJ1"/>
<evidence type="ECO:0000313" key="4">
    <source>
        <dbReference type="EMBL" id="EMF13131.1"/>
    </source>
</evidence>
<dbReference type="EC" id="2.7.8.7" evidence="1"/>
<dbReference type="SUPFAM" id="SSF56214">
    <property type="entry name" value="4'-phosphopantetheinyl transferase"/>
    <property type="match status" value="2"/>
</dbReference>